<feature type="domain" description="Nuclear receptor" evidence="11">
    <location>
        <begin position="66"/>
        <end position="141"/>
    </location>
</feature>
<evidence type="ECO:0000256" key="9">
    <source>
        <dbReference type="ARBA" id="ARBA00023242"/>
    </source>
</evidence>
<comment type="subcellular location">
    <subcellularLocation>
        <location evidence="1">Nucleus</location>
    </subcellularLocation>
</comment>
<dbReference type="RefSeq" id="XP_022091339.1">
    <property type="nucleotide sequence ID" value="XM_022235647.1"/>
</dbReference>
<proteinExistence type="predicted"/>
<organism evidence="12 13">
    <name type="scientific">Acanthaster planci</name>
    <name type="common">Crown-of-thorns starfish</name>
    <dbReference type="NCBI Taxonomy" id="133434"/>
    <lineage>
        <taxon>Eukaryota</taxon>
        <taxon>Metazoa</taxon>
        <taxon>Echinodermata</taxon>
        <taxon>Eleutherozoa</taxon>
        <taxon>Asterozoa</taxon>
        <taxon>Asteroidea</taxon>
        <taxon>Valvatacea</taxon>
        <taxon>Valvatida</taxon>
        <taxon>Acanthasteridae</taxon>
        <taxon>Acanthaster</taxon>
    </lineage>
</organism>
<keyword evidence="5" id="KW-0805">Transcription regulation</keyword>
<evidence type="ECO:0000256" key="4">
    <source>
        <dbReference type="ARBA" id="ARBA00022833"/>
    </source>
</evidence>
<dbReference type="Pfam" id="PF00105">
    <property type="entry name" value="zf-C4"/>
    <property type="match status" value="1"/>
</dbReference>
<keyword evidence="2" id="KW-0479">Metal-binding</keyword>
<keyword evidence="12" id="KW-1185">Reference proteome</keyword>
<dbReference type="GO" id="GO:0005634">
    <property type="term" value="C:nucleus"/>
    <property type="evidence" value="ECO:0007669"/>
    <property type="project" value="UniProtKB-SubCell"/>
</dbReference>
<dbReference type="OrthoDB" id="10070038at2759"/>
<dbReference type="AlphaFoldDB" id="A0A8B7YDK4"/>
<keyword evidence="3" id="KW-0863">Zinc-finger</keyword>
<dbReference type="GeneID" id="110979645"/>
<feature type="region of interest" description="Disordered" evidence="10">
    <location>
        <begin position="279"/>
        <end position="339"/>
    </location>
</feature>
<evidence type="ECO:0000256" key="10">
    <source>
        <dbReference type="SAM" id="MobiDB-lite"/>
    </source>
</evidence>
<evidence type="ECO:0000256" key="8">
    <source>
        <dbReference type="ARBA" id="ARBA00023170"/>
    </source>
</evidence>
<dbReference type="InterPro" id="IPR001628">
    <property type="entry name" value="Znf_hrmn_rcpt"/>
</dbReference>
<dbReference type="GO" id="GO:0008270">
    <property type="term" value="F:zinc ion binding"/>
    <property type="evidence" value="ECO:0007669"/>
    <property type="project" value="UniProtKB-KW"/>
</dbReference>
<keyword evidence="8" id="KW-0675">Receptor</keyword>
<keyword evidence="9" id="KW-0539">Nucleus</keyword>
<dbReference type="InterPro" id="IPR013088">
    <property type="entry name" value="Znf_NHR/GATA"/>
</dbReference>
<evidence type="ECO:0000256" key="5">
    <source>
        <dbReference type="ARBA" id="ARBA00023015"/>
    </source>
</evidence>
<name>A0A8B7YDK4_ACAPL</name>
<feature type="region of interest" description="Disordered" evidence="10">
    <location>
        <begin position="498"/>
        <end position="525"/>
    </location>
</feature>
<sequence>MKYSMHQQYYDGSLPGSICTMTEEYNSGTTAVGYCIGGQGVEACVPHGGMFIHDGIMTPALSSSRKILCQVCGALSSGLHFGVFTCEGCKCFYRRSIKEGANYACAKDRNCDITMETRNSCRFCRFQKCLALGMSKEGIKLGRRPKVDSDVFQQGFYHAGEMDMLHSHGQQTYSWPGTDHLDAHFSATFKSEPAFIDLDGRVKDGYGEQPVMNYSMKREAYTTCDQHNGLHYPHQGSYLMPGQQHSSNTGVASPGRDQYEQAYGSPMESAIHAQQQHMYLPPDVPSHPHHSTPMSNPVPILHNPTPHPPSAQSRIEHGAARSWTAELSPTSSMSSGSEEAWEGTVYQANHPSSVTLTLPEVHSGAVAAMAYANLYRGKTDSPSSTSSSISTSERSKEDENAVLKKPSEMSFSLASETERGSRSYTELVPRKNNQKIDSVMQSVGERHESYANKLQAMQTSMALSPKPASPACGSRNDNNYNKNEAWVGHPDGRQQSGMNRGGSGAFSNLSHPGGLLKKGENKDEHKGDMQGDLLHNIMTYFLQLKMDVVAQWKVYCSKISSNDSADFNWKEVESFVNTTYEITNCIRNYVHKVLGLAQQNCGSGIELVWTSLAVVVKTCLLLDMSTHGQLKARGGQESPQLLKEEAVCISILALFSSVALSERNVLSEACQWICRVARDYLKEKCKTEERFQQVTQLLQGDSTAMLITSPS</sequence>
<evidence type="ECO:0000259" key="11">
    <source>
        <dbReference type="PROSITE" id="PS51030"/>
    </source>
</evidence>
<evidence type="ECO:0000313" key="13">
    <source>
        <dbReference type="RefSeq" id="XP_022091339.1"/>
    </source>
</evidence>
<protein>
    <submittedName>
        <fullName evidence="13">Zygotic gap protein knirps-like</fullName>
    </submittedName>
</protein>
<dbReference type="Proteomes" id="UP000694845">
    <property type="component" value="Unplaced"/>
</dbReference>
<dbReference type="GO" id="GO:0004879">
    <property type="term" value="F:nuclear receptor activity"/>
    <property type="evidence" value="ECO:0007669"/>
    <property type="project" value="TreeGrafter"/>
</dbReference>
<evidence type="ECO:0000256" key="3">
    <source>
        <dbReference type="ARBA" id="ARBA00022771"/>
    </source>
</evidence>
<gene>
    <name evidence="13" type="primary">LOC110979645</name>
</gene>
<reference evidence="13" key="1">
    <citation type="submission" date="2025-08" db="UniProtKB">
        <authorList>
            <consortium name="RefSeq"/>
        </authorList>
    </citation>
    <scope>IDENTIFICATION</scope>
</reference>
<evidence type="ECO:0000256" key="1">
    <source>
        <dbReference type="ARBA" id="ARBA00004123"/>
    </source>
</evidence>
<dbReference type="PANTHER" id="PTHR45805:SF2">
    <property type="entry name" value="NUCLEAR HORMONE RECEPTOR HR3-RELATED"/>
    <property type="match status" value="1"/>
</dbReference>
<feature type="compositionally biased region" description="Low complexity" evidence="10">
    <location>
        <begin position="326"/>
        <end position="338"/>
    </location>
</feature>
<dbReference type="PANTHER" id="PTHR45805">
    <property type="entry name" value="NUCLEAR HORMONE RECEPTOR HR3-RELATED"/>
    <property type="match status" value="1"/>
</dbReference>
<dbReference type="PROSITE" id="PS51030">
    <property type="entry name" value="NUCLEAR_REC_DBD_2"/>
    <property type="match status" value="1"/>
</dbReference>
<dbReference type="CDD" id="cd06916">
    <property type="entry name" value="NR_DBD_like"/>
    <property type="match status" value="1"/>
</dbReference>
<dbReference type="PRINTS" id="PR00047">
    <property type="entry name" value="STROIDFINGER"/>
</dbReference>
<dbReference type="SMART" id="SM00399">
    <property type="entry name" value="ZnF_C4"/>
    <property type="match status" value="1"/>
</dbReference>
<keyword evidence="7" id="KW-0804">Transcription</keyword>
<accession>A0A8B7YDK4</accession>
<dbReference type="KEGG" id="aplc:110979645"/>
<evidence type="ECO:0000256" key="7">
    <source>
        <dbReference type="ARBA" id="ARBA00023163"/>
    </source>
</evidence>
<evidence type="ECO:0000256" key="6">
    <source>
        <dbReference type="ARBA" id="ARBA00023125"/>
    </source>
</evidence>
<feature type="region of interest" description="Disordered" evidence="10">
    <location>
        <begin position="377"/>
        <end position="432"/>
    </location>
</feature>
<evidence type="ECO:0000256" key="2">
    <source>
        <dbReference type="ARBA" id="ARBA00022723"/>
    </source>
</evidence>
<feature type="region of interest" description="Disordered" evidence="10">
    <location>
        <begin position="234"/>
        <end position="260"/>
    </location>
</feature>
<dbReference type="Gene3D" id="3.30.50.10">
    <property type="entry name" value="Erythroid Transcription Factor GATA-1, subunit A"/>
    <property type="match status" value="1"/>
</dbReference>
<dbReference type="OMA" id="GMFIHDG"/>
<keyword evidence="4" id="KW-0862">Zinc</keyword>
<dbReference type="SUPFAM" id="SSF57716">
    <property type="entry name" value="Glucocorticoid receptor-like (DNA-binding domain)"/>
    <property type="match status" value="1"/>
</dbReference>
<feature type="compositionally biased region" description="Basic and acidic residues" evidence="10">
    <location>
        <begin position="393"/>
        <end position="407"/>
    </location>
</feature>
<keyword evidence="6" id="KW-0238">DNA-binding</keyword>
<dbReference type="GO" id="GO:0000978">
    <property type="term" value="F:RNA polymerase II cis-regulatory region sequence-specific DNA binding"/>
    <property type="evidence" value="ECO:0007669"/>
    <property type="project" value="TreeGrafter"/>
</dbReference>
<evidence type="ECO:0000313" key="12">
    <source>
        <dbReference type="Proteomes" id="UP000694845"/>
    </source>
</evidence>
<feature type="compositionally biased region" description="Low complexity" evidence="10">
    <location>
        <begin position="380"/>
        <end position="392"/>
    </location>
</feature>